<dbReference type="InterPro" id="IPR013201">
    <property type="entry name" value="Prot_inhib_I29"/>
</dbReference>
<dbReference type="Pfam" id="PF00112">
    <property type="entry name" value="Peptidase_C1"/>
    <property type="match status" value="1"/>
</dbReference>
<dbReference type="Proteomes" id="UP000054359">
    <property type="component" value="Unassembled WGS sequence"/>
</dbReference>
<dbReference type="InterPro" id="IPR013128">
    <property type="entry name" value="Peptidase_C1A"/>
</dbReference>
<protein>
    <recommendedName>
        <fullName evidence="12">Cathepsin L</fullName>
    </recommendedName>
</protein>
<evidence type="ECO:0000256" key="2">
    <source>
        <dbReference type="ARBA" id="ARBA00022670"/>
    </source>
</evidence>
<evidence type="ECO:0000259" key="8">
    <source>
        <dbReference type="SMART" id="SM00645"/>
    </source>
</evidence>
<feature type="non-terminal residue" evidence="10">
    <location>
        <position position="201"/>
    </location>
</feature>
<dbReference type="PROSITE" id="PS00139">
    <property type="entry name" value="THIOL_PROTEASE_CYS"/>
    <property type="match status" value="1"/>
</dbReference>
<keyword evidence="7" id="KW-0732">Signal</keyword>
<evidence type="ECO:0000259" key="9">
    <source>
        <dbReference type="SMART" id="SM00848"/>
    </source>
</evidence>
<dbReference type="Pfam" id="PF08246">
    <property type="entry name" value="Inhibitor_I29"/>
    <property type="match status" value="1"/>
</dbReference>
<evidence type="ECO:0000256" key="1">
    <source>
        <dbReference type="ARBA" id="ARBA00008455"/>
    </source>
</evidence>
<keyword evidence="2" id="KW-0645">Protease</keyword>
<dbReference type="PANTHER" id="PTHR12411">
    <property type="entry name" value="CYSTEINE PROTEASE FAMILY C1-RELATED"/>
    <property type="match status" value="1"/>
</dbReference>
<dbReference type="Gene3D" id="3.90.70.10">
    <property type="entry name" value="Cysteine proteinases"/>
    <property type="match status" value="1"/>
</dbReference>
<comment type="similarity">
    <text evidence="1">Belongs to the peptidase C1 family.</text>
</comment>
<dbReference type="SMART" id="SM00848">
    <property type="entry name" value="Inhibitor_I29"/>
    <property type="match status" value="1"/>
</dbReference>
<evidence type="ECO:0008006" key="12">
    <source>
        <dbReference type="Google" id="ProtNLM"/>
    </source>
</evidence>
<keyword evidence="6" id="KW-1015">Disulfide bond</keyword>
<dbReference type="Gene3D" id="1.10.287.2250">
    <property type="match status" value="1"/>
</dbReference>
<name>A0A087TL57_STEMI</name>
<dbReference type="SUPFAM" id="SSF54001">
    <property type="entry name" value="Cysteine proteinases"/>
    <property type="match status" value="1"/>
</dbReference>
<dbReference type="InterPro" id="IPR039417">
    <property type="entry name" value="Peptidase_C1A_papain-like"/>
</dbReference>
<feature type="signal peptide" evidence="7">
    <location>
        <begin position="1"/>
        <end position="19"/>
    </location>
</feature>
<dbReference type="OMA" id="ATIWHLT"/>
<evidence type="ECO:0000313" key="10">
    <source>
        <dbReference type="EMBL" id="KFM65846.1"/>
    </source>
</evidence>
<dbReference type="InterPro" id="IPR038765">
    <property type="entry name" value="Papain-like_cys_pep_sf"/>
</dbReference>
<dbReference type="GO" id="GO:0006508">
    <property type="term" value="P:proteolysis"/>
    <property type="evidence" value="ECO:0007669"/>
    <property type="project" value="UniProtKB-KW"/>
</dbReference>
<evidence type="ECO:0000256" key="4">
    <source>
        <dbReference type="ARBA" id="ARBA00022807"/>
    </source>
</evidence>
<dbReference type="GO" id="GO:0008234">
    <property type="term" value="F:cysteine-type peptidase activity"/>
    <property type="evidence" value="ECO:0007669"/>
    <property type="project" value="UniProtKB-KW"/>
</dbReference>
<feature type="domain" description="Cathepsin propeptide inhibitor" evidence="9">
    <location>
        <begin position="31"/>
        <end position="90"/>
    </location>
</feature>
<evidence type="ECO:0000313" key="11">
    <source>
        <dbReference type="Proteomes" id="UP000054359"/>
    </source>
</evidence>
<proteinExistence type="inferred from homology"/>
<keyword evidence="4" id="KW-0788">Thiol protease</keyword>
<keyword evidence="11" id="KW-1185">Reference proteome</keyword>
<dbReference type="CDD" id="cd02248">
    <property type="entry name" value="Peptidase_C1A"/>
    <property type="match status" value="1"/>
</dbReference>
<feature type="chain" id="PRO_5018729410" description="Cathepsin L" evidence="7">
    <location>
        <begin position="20"/>
        <end position="201"/>
    </location>
</feature>
<sequence>MKGYFMYVMIFVLFDQTLTVTLIDNNYDALWSIYKLKYKKKHALSEEDVRRVIWEKNVRHVSQHNLEADFGLHKYRLEVNVFSDKTVDELNVYRKCFNGKSQRAGNQSSQFYENPCSQNCDLPPFVDWRIKGFVTPVKDQGDCGSCWAFSSTGALEAQNKAKNDVLISLSEQNLVDCSWKQGNSGCDGGWMEGGWRMLFNM</sequence>
<feature type="domain" description="Peptidase C1A papain C-terminal" evidence="8">
    <location>
        <begin position="122"/>
        <end position="201"/>
    </location>
</feature>
<evidence type="ECO:0000256" key="6">
    <source>
        <dbReference type="ARBA" id="ARBA00023157"/>
    </source>
</evidence>
<dbReference type="InterPro" id="IPR000169">
    <property type="entry name" value="Pept_cys_AS"/>
</dbReference>
<dbReference type="AlphaFoldDB" id="A0A087TL57"/>
<evidence type="ECO:0000256" key="7">
    <source>
        <dbReference type="SAM" id="SignalP"/>
    </source>
</evidence>
<dbReference type="STRING" id="407821.A0A087TL57"/>
<dbReference type="InterPro" id="IPR000668">
    <property type="entry name" value="Peptidase_C1A_C"/>
</dbReference>
<reference evidence="10 11" key="1">
    <citation type="submission" date="2013-11" db="EMBL/GenBank/DDBJ databases">
        <title>Genome sequencing of Stegodyphus mimosarum.</title>
        <authorList>
            <person name="Bechsgaard J."/>
        </authorList>
    </citation>
    <scope>NUCLEOTIDE SEQUENCE [LARGE SCALE GENOMIC DNA]</scope>
</reference>
<organism evidence="10 11">
    <name type="scientific">Stegodyphus mimosarum</name>
    <name type="common">African social velvet spider</name>
    <dbReference type="NCBI Taxonomy" id="407821"/>
    <lineage>
        <taxon>Eukaryota</taxon>
        <taxon>Metazoa</taxon>
        <taxon>Ecdysozoa</taxon>
        <taxon>Arthropoda</taxon>
        <taxon>Chelicerata</taxon>
        <taxon>Arachnida</taxon>
        <taxon>Araneae</taxon>
        <taxon>Araneomorphae</taxon>
        <taxon>Entelegynae</taxon>
        <taxon>Eresoidea</taxon>
        <taxon>Eresidae</taxon>
        <taxon>Stegodyphus</taxon>
    </lineage>
</organism>
<accession>A0A087TL57</accession>
<evidence type="ECO:0000256" key="5">
    <source>
        <dbReference type="ARBA" id="ARBA00023145"/>
    </source>
</evidence>
<keyword evidence="5" id="KW-0865">Zymogen</keyword>
<dbReference type="SMART" id="SM00645">
    <property type="entry name" value="Pept_C1"/>
    <property type="match status" value="1"/>
</dbReference>
<keyword evidence="3" id="KW-0378">Hydrolase</keyword>
<evidence type="ECO:0000256" key="3">
    <source>
        <dbReference type="ARBA" id="ARBA00022801"/>
    </source>
</evidence>
<gene>
    <name evidence="10" type="ORF">X975_23990</name>
</gene>
<dbReference type="EMBL" id="KK115725">
    <property type="protein sequence ID" value="KFM65846.1"/>
    <property type="molecule type" value="Genomic_DNA"/>
</dbReference>
<dbReference type="OrthoDB" id="10253408at2759"/>